<dbReference type="EMBL" id="JBHTAX010000001">
    <property type="protein sequence ID" value="MFC7190806.1"/>
    <property type="molecule type" value="Genomic_DNA"/>
</dbReference>
<dbReference type="NCBIfam" id="NF008425">
    <property type="entry name" value="PRK11259.1"/>
    <property type="match status" value="1"/>
</dbReference>
<evidence type="ECO:0000256" key="4">
    <source>
        <dbReference type="ARBA" id="ARBA00023002"/>
    </source>
</evidence>
<evidence type="ECO:0000259" key="5">
    <source>
        <dbReference type="Pfam" id="PF01266"/>
    </source>
</evidence>
<accession>A0ABD5YNF0</accession>
<dbReference type="GO" id="GO:0050131">
    <property type="term" value="F:N-methyl-L-amino-acid oxidase activity"/>
    <property type="evidence" value="ECO:0007669"/>
    <property type="project" value="UniProtKB-EC"/>
</dbReference>
<gene>
    <name evidence="6" type="primary">solA</name>
    <name evidence="6" type="ORF">ACFQL7_13820</name>
</gene>
<keyword evidence="7" id="KW-1185">Reference proteome</keyword>
<keyword evidence="4 6" id="KW-0560">Oxidoreductase</keyword>
<evidence type="ECO:0000313" key="7">
    <source>
        <dbReference type="Proteomes" id="UP001596417"/>
    </source>
</evidence>
<dbReference type="Pfam" id="PF01266">
    <property type="entry name" value="DAO"/>
    <property type="match status" value="1"/>
</dbReference>
<keyword evidence="2" id="KW-0285">Flavoprotein</keyword>
<proteinExistence type="predicted"/>
<dbReference type="InterPro" id="IPR006076">
    <property type="entry name" value="FAD-dep_OxRdtase"/>
</dbReference>
<dbReference type="AlphaFoldDB" id="A0ABD5YNF0"/>
<dbReference type="SUPFAM" id="SSF51905">
    <property type="entry name" value="FAD/NAD(P)-binding domain"/>
    <property type="match status" value="1"/>
</dbReference>
<dbReference type="InterPro" id="IPR045170">
    <property type="entry name" value="MTOX"/>
</dbReference>
<feature type="domain" description="FAD dependent oxidoreductase" evidence="5">
    <location>
        <begin position="9"/>
        <end position="359"/>
    </location>
</feature>
<comment type="caution">
    <text evidence="6">The sequence shown here is derived from an EMBL/GenBank/DDBJ whole genome shotgun (WGS) entry which is preliminary data.</text>
</comment>
<sequence>MNITPDRYDAIVVGVGGMGSATVYRLAERGLDVLGIERFDVPHTHGSSHGSTRIVRLTQPEDPSYVPLARAAYDNWAELERQTGRTLITRTGSIHASAPEAELFTDARQSVETHGIEHEILTGATVNERFPGYDLPSEYRAVYQPDGGFVDCEQAVIAHVEAAHEAGATVRARERVLDWREARNGVRLKTDKGVYEADDVVFTTGAWTGDILPEIAHELTPVRRIMAWFQPKKPDWFQPETLPVFSLAGERGNGYGFPVHDVPGFKFGREPALPNAVDPDEMPPEPTAAEEELHREFADAYFPDGGGPTLRLRTCVYTASTDGHFVLGSHPNRDGVHVAAGFTGHGFKFTAVIGDVLADFVVNGTTDHTVELHRIERLLNANE</sequence>
<protein>
    <submittedName>
        <fullName evidence="6">N-methyl-L-tryptophan oxidase</fullName>
        <ecNumber evidence="6">1.5.3.2</ecNumber>
    </submittedName>
</protein>
<name>A0ABD5YNF0_9EURY</name>
<evidence type="ECO:0000313" key="6">
    <source>
        <dbReference type="EMBL" id="MFC7190806.1"/>
    </source>
</evidence>
<reference evidence="6 7" key="1">
    <citation type="journal article" date="2019" name="Int. J. Syst. Evol. Microbiol.">
        <title>The Global Catalogue of Microorganisms (GCM) 10K type strain sequencing project: providing services to taxonomists for standard genome sequencing and annotation.</title>
        <authorList>
            <consortium name="The Broad Institute Genomics Platform"/>
            <consortium name="The Broad Institute Genome Sequencing Center for Infectious Disease"/>
            <person name="Wu L."/>
            <person name="Ma J."/>
        </authorList>
    </citation>
    <scope>NUCLEOTIDE SEQUENCE [LARGE SCALE GENOMIC DNA]</scope>
    <source>
        <strain evidence="6 7">RDMS1</strain>
    </source>
</reference>
<evidence type="ECO:0000256" key="1">
    <source>
        <dbReference type="ARBA" id="ARBA00001974"/>
    </source>
</evidence>
<dbReference type="Gene3D" id="3.30.9.10">
    <property type="entry name" value="D-Amino Acid Oxidase, subunit A, domain 2"/>
    <property type="match status" value="1"/>
</dbReference>
<dbReference type="Gene3D" id="3.50.50.60">
    <property type="entry name" value="FAD/NAD(P)-binding domain"/>
    <property type="match status" value="1"/>
</dbReference>
<keyword evidence="3" id="KW-0274">FAD</keyword>
<evidence type="ECO:0000256" key="2">
    <source>
        <dbReference type="ARBA" id="ARBA00022630"/>
    </source>
</evidence>
<evidence type="ECO:0000256" key="3">
    <source>
        <dbReference type="ARBA" id="ARBA00022827"/>
    </source>
</evidence>
<dbReference type="SUPFAM" id="SSF54373">
    <property type="entry name" value="FAD-linked reductases, C-terminal domain"/>
    <property type="match status" value="1"/>
</dbReference>
<dbReference type="RefSeq" id="WP_390205828.1">
    <property type="nucleotide sequence ID" value="NZ_JBHTAX010000001.1"/>
</dbReference>
<dbReference type="EC" id="1.5.3.2" evidence="6"/>
<dbReference type="PANTHER" id="PTHR10961">
    <property type="entry name" value="PEROXISOMAL SARCOSINE OXIDASE"/>
    <property type="match status" value="1"/>
</dbReference>
<dbReference type="PANTHER" id="PTHR10961:SF7">
    <property type="entry name" value="FAD DEPENDENT OXIDOREDUCTASE DOMAIN-CONTAINING PROTEIN"/>
    <property type="match status" value="1"/>
</dbReference>
<dbReference type="Proteomes" id="UP001596417">
    <property type="component" value="Unassembled WGS sequence"/>
</dbReference>
<comment type="cofactor">
    <cofactor evidence="1">
        <name>FAD</name>
        <dbReference type="ChEBI" id="CHEBI:57692"/>
    </cofactor>
</comment>
<organism evidence="6 7">
    <name type="scientific">Halocatena marina</name>
    <dbReference type="NCBI Taxonomy" id="2934937"/>
    <lineage>
        <taxon>Archaea</taxon>
        <taxon>Methanobacteriati</taxon>
        <taxon>Methanobacteriota</taxon>
        <taxon>Stenosarchaea group</taxon>
        <taxon>Halobacteria</taxon>
        <taxon>Halobacteriales</taxon>
        <taxon>Natronomonadaceae</taxon>
        <taxon>Halocatena</taxon>
    </lineage>
</organism>
<dbReference type="InterPro" id="IPR036188">
    <property type="entry name" value="FAD/NAD-bd_sf"/>
</dbReference>